<proteinExistence type="predicted"/>
<sequence>MSENSEQMEYVCNSQGNLRSLFITANDIKNCDGTVLWYDGVIRPIAIKGFINRFWHYTGLEAKKYKWDLYQDARQSLDVFLPIWQTTKGSSALTKRNEPLWQEFVTKKEVCIEDRKKIALNALAVVFLIQEYSLDLSTDEGRVLSQAILPEIEKEGSTIFPGEKPSECVKHNSYRPIWWGIADKDHYSFDLQEFKKKSIEESYLQDIMENLSPYFRMDYLLPRTLMSCLGLEQLPFASNFTGISPDIILASLCFYVKDEKYITRHDWKETVS</sequence>
<comment type="caution">
    <text evidence="1">The sequence shown here is derived from an EMBL/GenBank/DDBJ whole genome shotgun (WGS) entry which is preliminary data.</text>
</comment>
<evidence type="ECO:0000313" key="1">
    <source>
        <dbReference type="EMBL" id="CAG2236699.1"/>
    </source>
</evidence>
<reference evidence="1" key="1">
    <citation type="submission" date="2021-03" db="EMBL/GenBank/DDBJ databases">
        <authorList>
            <person name="Bekaert M."/>
        </authorList>
    </citation>
    <scope>NUCLEOTIDE SEQUENCE</scope>
</reference>
<dbReference type="AlphaFoldDB" id="A0A8S3TZA8"/>
<dbReference type="Proteomes" id="UP000683360">
    <property type="component" value="Unassembled WGS sequence"/>
</dbReference>
<protein>
    <submittedName>
        <fullName evidence="1">Uncharacterized protein</fullName>
    </submittedName>
</protein>
<keyword evidence="2" id="KW-1185">Reference proteome</keyword>
<name>A0A8S3TZA8_MYTED</name>
<organism evidence="1 2">
    <name type="scientific">Mytilus edulis</name>
    <name type="common">Blue mussel</name>
    <dbReference type="NCBI Taxonomy" id="6550"/>
    <lineage>
        <taxon>Eukaryota</taxon>
        <taxon>Metazoa</taxon>
        <taxon>Spiralia</taxon>
        <taxon>Lophotrochozoa</taxon>
        <taxon>Mollusca</taxon>
        <taxon>Bivalvia</taxon>
        <taxon>Autobranchia</taxon>
        <taxon>Pteriomorphia</taxon>
        <taxon>Mytilida</taxon>
        <taxon>Mytiloidea</taxon>
        <taxon>Mytilidae</taxon>
        <taxon>Mytilinae</taxon>
        <taxon>Mytilus</taxon>
    </lineage>
</organism>
<evidence type="ECO:0000313" key="2">
    <source>
        <dbReference type="Proteomes" id="UP000683360"/>
    </source>
</evidence>
<gene>
    <name evidence="1" type="ORF">MEDL_49207</name>
</gene>
<dbReference type="EMBL" id="CAJPWZ010002366">
    <property type="protein sequence ID" value="CAG2236699.1"/>
    <property type="molecule type" value="Genomic_DNA"/>
</dbReference>
<accession>A0A8S3TZA8</accession>